<dbReference type="SUPFAM" id="SSF52540">
    <property type="entry name" value="P-loop containing nucleoside triphosphate hydrolases"/>
    <property type="match status" value="1"/>
</dbReference>
<dbReference type="GO" id="GO:0003972">
    <property type="term" value="F:RNA ligase (ATP) activity"/>
    <property type="evidence" value="ECO:0007669"/>
    <property type="project" value="UniProtKB-UniRule"/>
</dbReference>
<keyword evidence="8" id="KW-1185">Reference proteome</keyword>
<evidence type="ECO:0000259" key="5">
    <source>
        <dbReference type="Pfam" id="PF08303"/>
    </source>
</evidence>
<evidence type="ECO:0000313" key="8">
    <source>
        <dbReference type="Proteomes" id="UP000664169"/>
    </source>
</evidence>
<dbReference type="InterPro" id="IPR012387">
    <property type="entry name" value="Trl1_fun"/>
</dbReference>
<name>A0A8H3IX09_9LECA</name>
<accession>A0A8H3IX09</accession>
<evidence type="ECO:0000256" key="1">
    <source>
        <dbReference type="PIRNR" id="PIRNR019634"/>
    </source>
</evidence>
<keyword evidence="1" id="KW-0819">tRNA processing</keyword>
<protein>
    <recommendedName>
        <fullName evidence="1">tRNA ligase</fullName>
        <ecNumber evidence="1">6.5.1.3</ecNumber>
    </recommendedName>
</protein>
<feature type="domain" description="tRNA ligase phosphodiesterase" evidence="4">
    <location>
        <begin position="555"/>
        <end position="799"/>
    </location>
</feature>
<dbReference type="GO" id="GO:0005634">
    <property type="term" value="C:nucleus"/>
    <property type="evidence" value="ECO:0007669"/>
    <property type="project" value="TreeGrafter"/>
</dbReference>
<gene>
    <name evidence="7" type="ORF">GOMPHAMPRED_006416</name>
</gene>
<dbReference type="PANTHER" id="PTHR32004:SF1">
    <property type="entry name" value="TRNA LIGASE"/>
    <property type="match status" value="1"/>
</dbReference>
<dbReference type="PANTHER" id="PTHR32004">
    <property type="entry name" value="TRNA LIGASE"/>
    <property type="match status" value="1"/>
</dbReference>
<dbReference type="GO" id="GO:0051730">
    <property type="term" value="F:GTP-dependent polyribonucleotide 5'-hydroxyl-kinase activity"/>
    <property type="evidence" value="ECO:0007669"/>
    <property type="project" value="InterPro"/>
</dbReference>
<dbReference type="Gene3D" id="3.40.50.300">
    <property type="entry name" value="P-loop containing nucleotide triphosphate hydrolases"/>
    <property type="match status" value="1"/>
</dbReference>
<dbReference type="EC" id="6.5.1.3" evidence="1"/>
<dbReference type="Pfam" id="PF09511">
    <property type="entry name" value="RNA_lig_T4_1"/>
    <property type="match status" value="1"/>
</dbReference>
<feature type="region of interest" description="Disordered" evidence="3">
    <location>
        <begin position="605"/>
        <end position="625"/>
    </location>
</feature>
<dbReference type="InterPro" id="IPR015966">
    <property type="entry name" value="tRNA_lig_kin_fungi"/>
</dbReference>
<dbReference type="GO" id="GO:0005524">
    <property type="term" value="F:ATP binding"/>
    <property type="evidence" value="ECO:0007669"/>
    <property type="project" value="UniProtKB-UniRule"/>
</dbReference>
<dbReference type="Pfam" id="PF08303">
    <property type="entry name" value="tRNA_lig_kinase"/>
    <property type="match status" value="1"/>
</dbReference>
<dbReference type="FunFam" id="3.40.50.300:FF:001690">
    <property type="entry name" value="tRNA ligase"/>
    <property type="match status" value="1"/>
</dbReference>
<dbReference type="InterPro" id="IPR015965">
    <property type="entry name" value="tRNA_lig_PDEase"/>
</dbReference>
<keyword evidence="1" id="KW-0436">Ligase</keyword>
<comment type="catalytic activity">
    <reaction evidence="1">
        <text>ATP + (ribonucleotide)n-3'-hydroxyl + 5'-phospho-(ribonucleotide)m = (ribonucleotide)n+m + AMP + diphosphate.</text>
        <dbReference type="EC" id="6.5.1.3"/>
    </reaction>
</comment>
<dbReference type="GO" id="GO:0008081">
    <property type="term" value="F:phosphoric diester hydrolase activity"/>
    <property type="evidence" value="ECO:0007669"/>
    <property type="project" value="InterPro"/>
</dbReference>
<evidence type="ECO:0000256" key="3">
    <source>
        <dbReference type="SAM" id="MobiDB-lite"/>
    </source>
</evidence>
<organism evidence="7 8">
    <name type="scientific">Gomphillus americanus</name>
    <dbReference type="NCBI Taxonomy" id="1940652"/>
    <lineage>
        <taxon>Eukaryota</taxon>
        <taxon>Fungi</taxon>
        <taxon>Dikarya</taxon>
        <taxon>Ascomycota</taxon>
        <taxon>Pezizomycotina</taxon>
        <taxon>Lecanoromycetes</taxon>
        <taxon>OSLEUM clade</taxon>
        <taxon>Ostropomycetidae</taxon>
        <taxon>Ostropales</taxon>
        <taxon>Graphidaceae</taxon>
        <taxon>Gomphilloideae</taxon>
        <taxon>Gomphillus</taxon>
    </lineage>
</organism>
<sequence length="804" mass="91287">MAALDRAPFEAQNPKEVQKLITALEHGAGGRGKSSYKAKKSNYTHEGTNNQVASSWKFMDWDYKRDDLPTYARGLFTYKRSDGTPEIAIRGYDKFFNINEVNDTQWKNIENFTRGPYELSVKENGCIIFMSGVEGDKLLVCSKHSTGPRADTLSHAVAGEQWVAKHLATVGKTKEELARELRSRNVTAVAELCDDTFEEHVLAYDEKQSGLYLHGLNLNIPQFATYSASMVHKFADEWGFKKAEYVVKDDLESMKALLEKCAETGSWEGRDTEGFVIRCQKHQDGEYVDWFFKYKFEEPYLMYRQWREVTKAMIAGRAPRYKKHIKATNEYLEFARRQLAQTPGLAKAYNQNHGIIKLRDDFLNSRGVKGSDIIQAEAEDSAKAVDHNVILVPIATIGCGKTTVALALTKLFKWGHIQNDNITGKKNRPQQFVNQICMKLAENPVVIADRNNHQKRERRQLIGDLSKAMPGAKFVALHYVHDPKDYMVPRIREVTRERVLSRGDNHQTIHAGSNSQGEILGIMDGFLHRFEPLDSNDEPDSWFDEIINLDVLQNSRHNLDLVVNAVQKAYPALIPEIPSTDALDEAIEAAMNEYSVDLKHDLSFKSDKKDGRDKHDKNQRQPQIAVQKRPKIEYFAVKLPRQSVMNALESIFANQPTAVAQFYLQLQQMKRIQPSFHVTLMHRASTDSSPQLWNSLMDKYEEVAQKDWDPVLGDCEVVLERVVWDGRIMCIHCQLLGREWSTSNAFAHITVGTAGNNIKPKESNDLLIRLSQEGMTERNGINVLSLPGRVVISGQVKAVTAATR</sequence>
<dbReference type="Pfam" id="PF08302">
    <property type="entry name" value="tRNA_lig_CPD"/>
    <property type="match status" value="1"/>
</dbReference>
<dbReference type="GO" id="GO:0006388">
    <property type="term" value="P:tRNA splicing, via endonucleolytic cleavage and ligation"/>
    <property type="evidence" value="ECO:0007669"/>
    <property type="project" value="UniProtKB-UniRule"/>
</dbReference>
<evidence type="ECO:0000313" key="7">
    <source>
        <dbReference type="EMBL" id="CAF9931835.1"/>
    </source>
</evidence>
<dbReference type="EMBL" id="CAJPDQ010000040">
    <property type="protein sequence ID" value="CAF9931835.1"/>
    <property type="molecule type" value="Genomic_DNA"/>
</dbReference>
<dbReference type="PIRSF" id="PIRSF019634">
    <property type="entry name" value="tRNA_lig_yeast"/>
    <property type="match status" value="1"/>
</dbReference>
<feature type="active site" description="N6-AMP-lysine intermediate" evidence="2">
    <location>
        <position position="122"/>
    </location>
</feature>
<feature type="domain" description="tRNA ligase kinase" evidence="5">
    <location>
        <begin position="390"/>
        <end position="551"/>
    </location>
</feature>
<dbReference type="InterPro" id="IPR019039">
    <property type="entry name" value="T4-Rnl1-like_N"/>
</dbReference>
<reference evidence="7" key="1">
    <citation type="submission" date="2021-03" db="EMBL/GenBank/DDBJ databases">
        <authorList>
            <person name="Tagirdzhanova G."/>
        </authorList>
    </citation>
    <scope>NUCLEOTIDE SEQUENCE</scope>
</reference>
<dbReference type="OrthoDB" id="276239at2759"/>
<dbReference type="Proteomes" id="UP000664169">
    <property type="component" value="Unassembled WGS sequence"/>
</dbReference>
<comment type="similarity">
    <text evidence="1">Belongs to the TRL1 family.</text>
</comment>
<comment type="caution">
    <text evidence="7">The sequence shown here is derived from an EMBL/GenBank/DDBJ whole genome shotgun (WGS) entry which is preliminary data.</text>
</comment>
<feature type="domain" description="T4 RNA ligase 1-like N-terminal" evidence="6">
    <location>
        <begin position="71"/>
        <end position="301"/>
    </location>
</feature>
<evidence type="ECO:0000259" key="4">
    <source>
        <dbReference type="Pfam" id="PF08302"/>
    </source>
</evidence>
<evidence type="ECO:0000256" key="2">
    <source>
        <dbReference type="PIRSR" id="PIRSR019634-50"/>
    </source>
</evidence>
<dbReference type="InterPro" id="IPR027417">
    <property type="entry name" value="P-loop_NTPase"/>
</dbReference>
<proteinExistence type="inferred from homology"/>
<evidence type="ECO:0000259" key="6">
    <source>
        <dbReference type="Pfam" id="PF09511"/>
    </source>
</evidence>
<feature type="compositionally biased region" description="Basic and acidic residues" evidence="3">
    <location>
        <begin position="605"/>
        <end position="619"/>
    </location>
</feature>
<dbReference type="AlphaFoldDB" id="A0A8H3IX09"/>